<dbReference type="RefSeq" id="WP_218097136.1">
    <property type="nucleotide sequence ID" value="NZ_CAJVCE010000002.1"/>
</dbReference>
<comment type="caution">
    <text evidence="7">The sequence shown here is derived from an EMBL/GenBank/DDBJ whole genome shotgun (WGS) entry which is preliminary data.</text>
</comment>
<evidence type="ECO:0000256" key="2">
    <source>
        <dbReference type="ARBA" id="ARBA00022475"/>
    </source>
</evidence>
<dbReference type="InterPro" id="IPR051461">
    <property type="entry name" value="UPF0750_membrane"/>
</dbReference>
<proteinExistence type="predicted"/>
<keyword evidence="5 6" id="KW-0472">Membrane</keyword>
<feature type="transmembrane region" description="Helical" evidence="6">
    <location>
        <begin position="161"/>
        <end position="183"/>
    </location>
</feature>
<dbReference type="Pfam" id="PF02588">
    <property type="entry name" value="YitT_membrane"/>
    <property type="match status" value="1"/>
</dbReference>
<dbReference type="PIRSF" id="PIRSF006483">
    <property type="entry name" value="Membrane_protein_YitT"/>
    <property type="match status" value="1"/>
</dbReference>
<feature type="transmembrane region" description="Helical" evidence="6">
    <location>
        <begin position="121"/>
        <end position="140"/>
    </location>
</feature>
<keyword evidence="4 6" id="KW-1133">Transmembrane helix</keyword>
<organism evidence="7 8">
    <name type="scientific">Paenibacillus allorhizosphaerae</name>
    <dbReference type="NCBI Taxonomy" id="2849866"/>
    <lineage>
        <taxon>Bacteria</taxon>
        <taxon>Bacillati</taxon>
        <taxon>Bacillota</taxon>
        <taxon>Bacilli</taxon>
        <taxon>Bacillales</taxon>
        <taxon>Paenibacillaceae</taxon>
        <taxon>Paenibacillus</taxon>
    </lineage>
</organism>
<dbReference type="Proteomes" id="UP000730618">
    <property type="component" value="Unassembled WGS sequence"/>
</dbReference>
<dbReference type="PANTHER" id="PTHR33545:SF3">
    <property type="entry name" value="UPF0750 MEMBRANE PROTEIN YQFU"/>
    <property type="match status" value="1"/>
</dbReference>
<keyword evidence="3 6" id="KW-0812">Transmembrane</keyword>
<keyword evidence="8" id="KW-1185">Reference proteome</keyword>
<protein>
    <recommendedName>
        <fullName evidence="9">YitT family protein</fullName>
    </recommendedName>
</protein>
<name>A0ABN7TGT8_9BACL</name>
<dbReference type="EMBL" id="CAJVCE010000002">
    <property type="protein sequence ID" value="CAG7621863.1"/>
    <property type="molecule type" value="Genomic_DNA"/>
</dbReference>
<sequence length="288" mass="31829">MERIESRTPHAGDLSGYGTESAKWKKIWLPMLGASLSAFGLEMFLTPNRIIIGGMKGISGLLAHMTEMQMGIFLILLNLPFILYSCKKRKNRSVVKAAWGLMLLSGLTILLHPYPPLIENPLPAAVFGGMILGCGVGLIIRYGGLTDGIQQVAGYLAKMRIALTIAEIITLLNIAIFSLAGFMLGWDQAMYSAIAYYATFKSTEYTLNRFRYRMIRIQSTRSAAIEKKLTETFGRGYQLTQMHGTGGQELFMVLPRKYEKNVLTLVTDIDKEASVTCTPIVPSNEAVS</sequence>
<evidence type="ECO:0000256" key="6">
    <source>
        <dbReference type="SAM" id="Phobius"/>
    </source>
</evidence>
<comment type="subcellular location">
    <subcellularLocation>
        <location evidence="1">Cell membrane</location>
        <topology evidence="1">Multi-pass membrane protein</topology>
    </subcellularLocation>
</comment>
<feature type="transmembrane region" description="Helical" evidence="6">
    <location>
        <begin position="98"/>
        <end position="115"/>
    </location>
</feature>
<dbReference type="PANTHER" id="PTHR33545">
    <property type="entry name" value="UPF0750 MEMBRANE PROTEIN YITT-RELATED"/>
    <property type="match status" value="1"/>
</dbReference>
<reference evidence="7 8" key="1">
    <citation type="submission" date="2021-06" db="EMBL/GenBank/DDBJ databases">
        <authorList>
            <person name="Criscuolo A."/>
        </authorList>
    </citation>
    <scope>NUCLEOTIDE SEQUENCE [LARGE SCALE GENOMIC DNA]</scope>
    <source>
        <strain evidence="8">CIP 111802</strain>
    </source>
</reference>
<keyword evidence="2" id="KW-1003">Cell membrane</keyword>
<dbReference type="InterPro" id="IPR003740">
    <property type="entry name" value="YitT"/>
</dbReference>
<feature type="transmembrane region" description="Helical" evidence="6">
    <location>
        <begin position="27"/>
        <end position="48"/>
    </location>
</feature>
<evidence type="ECO:0000256" key="4">
    <source>
        <dbReference type="ARBA" id="ARBA00022989"/>
    </source>
</evidence>
<evidence type="ECO:0000256" key="5">
    <source>
        <dbReference type="ARBA" id="ARBA00023136"/>
    </source>
</evidence>
<evidence type="ECO:0000313" key="8">
    <source>
        <dbReference type="Proteomes" id="UP000730618"/>
    </source>
</evidence>
<evidence type="ECO:0008006" key="9">
    <source>
        <dbReference type="Google" id="ProtNLM"/>
    </source>
</evidence>
<evidence type="ECO:0000313" key="7">
    <source>
        <dbReference type="EMBL" id="CAG7621863.1"/>
    </source>
</evidence>
<feature type="transmembrane region" description="Helical" evidence="6">
    <location>
        <begin position="68"/>
        <end position="86"/>
    </location>
</feature>
<evidence type="ECO:0000256" key="3">
    <source>
        <dbReference type="ARBA" id="ARBA00022692"/>
    </source>
</evidence>
<evidence type="ECO:0000256" key="1">
    <source>
        <dbReference type="ARBA" id="ARBA00004651"/>
    </source>
</evidence>
<accession>A0ABN7TGT8</accession>
<gene>
    <name evidence="7" type="ORF">PAECIP111802_00766</name>
</gene>